<proteinExistence type="predicted"/>
<evidence type="ECO:0000313" key="2">
    <source>
        <dbReference type="EMBL" id="EJN58308.1"/>
    </source>
</evidence>
<gene>
    <name evidence="2" type="ORF">HSB1_37250</name>
</gene>
<sequence length="146" mass="16044">MGSLPFRDEPASPRVGLGKISVFNSREAPTTADITVLRDGRSVYEQSHTLQGREGNSVDTVEVVESWMGQNVVYEITITARNPRVEATFSTSDAEQLVEDWGENECFQVHFDISSEEIPTAFGGMNTCQLSSPDSTGSGDRPTLRR</sequence>
<dbReference type="AlphaFoldDB" id="J2ZZ52"/>
<protein>
    <submittedName>
        <fullName evidence="2">Uncharacterized protein</fullName>
    </submittedName>
</protein>
<dbReference type="Proteomes" id="UP000007813">
    <property type="component" value="Unassembled WGS sequence"/>
</dbReference>
<dbReference type="eggNOG" id="arCOG11189">
    <property type="taxonomic scope" value="Archaea"/>
</dbReference>
<comment type="caution">
    <text evidence="2">The sequence shown here is derived from an EMBL/GenBank/DDBJ whole genome shotgun (WGS) entry which is preliminary data.</text>
</comment>
<dbReference type="EMBL" id="ALJD01000009">
    <property type="protein sequence ID" value="EJN58308.1"/>
    <property type="molecule type" value="Genomic_DNA"/>
</dbReference>
<organism evidence="2 3">
    <name type="scientific">Halogranum salarium B-1</name>
    <dbReference type="NCBI Taxonomy" id="1210908"/>
    <lineage>
        <taxon>Archaea</taxon>
        <taxon>Methanobacteriati</taxon>
        <taxon>Methanobacteriota</taxon>
        <taxon>Stenosarchaea group</taxon>
        <taxon>Halobacteria</taxon>
        <taxon>Halobacteriales</taxon>
        <taxon>Haloferacaceae</taxon>
    </lineage>
</organism>
<evidence type="ECO:0000256" key="1">
    <source>
        <dbReference type="SAM" id="MobiDB-lite"/>
    </source>
</evidence>
<name>J2ZZ52_9EURY</name>
<feature type="compositionally biased region" description="Polar residues" evidence="1">
    <location>
        <begin position="126"/>
        <end position="138"/>
    </location>
</feature>
<reference evidence="2 3" key="1">
    <citation type="journal article" date="2012" name="J. Bacteriol.">
        <title>Draft Genome Sequence of the Extremely Halophilic Archaeon Halogranum salarium B-1T.</title>
        <authorList>
            <person name="Kim K.K."/>
            <person name="Lee K.C."/>
            <person name="Lee J.S."/>
        </authorList>
    </citation>
    <scope>NUCLEOTIDE SEQUENCE [LARGE SCALE GENOMIC DNA]</scope>
    <source>
        <strain evidence="2 3">B-1</strain>
    </source>
</reference>
<evidence type="ECO:0000313" key="3">
    <source>
        <dbReference type="Proteomes" id="UP000007813"/>
    </source>
</evidence>
<feature type="region of interest" description="Disordered" evidence="1">
    <location>
        <begin position="125"/>
        <end position="146"/>
    </location>
</feature>
<accession>J2ZZ52</accession>